<proteinExistence type="predicted"/>
<keyword evidence="1" id="KW-0732">Signal</keyword>
<keyword evidence="3" id="KW-1185">Reference proteome</keyword>
<dbReference type="PIRSF" id="PIRSF004649">
    <property type="entry name" value="MlaC"/>
    <property type="match status" value="1"/>
</dbReference>
<dbReference type="InterPro" id="IPR042245">
    <property type="entry name" value="Tgt2/MlaC_sf"/>
</dbReference>
<dbReference type="PANTHER" id="PTHR36573:SF1">
    <property type="entry name" value="INTERMEMBRANE PHOSPHOLIPID TRANSPORT SYSTEM BINDING PROTEIN MLAC"/>
    <property type="match status" value="1"/>
</dbReference>
<evidence type="ECO:0000256" key="1">
    <source>
        <dbReference type="SAM" id="SignalP"/>
    </source>
</evidence>
<organism evidence="2 3">
    <name type="scientific">Paraglaciecola mesophila</name>
    <dbReference type="NCBI Taxonomy" id="197222"/>
    <lineage>
        <taxon>Bacteria</taxon>
        <taxon>Pseudomonadati</taxon>
        <taxon>Pseudomonadota</taxon>
        <taxon>Gammaproteobacteria</taxon>
        <taxon>Alteromonadales</taxon>
        <taxon>Alteromonadaceae</taxon>
        <taxon>Paraglaciecola</taxon>
    </lineage>
</organism>
<dbReference type="AlphaFoldDB" id="A0A857JLA5"/>
<evidence type="ECO:0000313" key="3">
    <source>
        <dbReference type="Proteomes" id="UP000464524"/>
    </source>
</evidence>
<sequence>MKQITQIFSAVLILIFSSVAAAEEVNPYKLLEDVASETFARIKDQHAEIQKNPEILRDIIEQDLLPYIDYNFAALKVLGKHFRTVPKDKIPEFIQVFRQYLITTYALALTYYNGQEVIFQPMPDAPEDKTATVRAVVKESGRPDIKISFKLRKNTKTNEWKAYDMVAEGISLLSSKQSEYESILRQDGIQKVIDIMKEKIAQPISLEQAKKEI</sequence>
<dbReference type="RefSeq" id="WP_160179571.1">
    <property type="nucleotide sequence ID" value="NZ_CP047656.1"/>
</dbReference>
<dbReference type="EMBL" id="CP047656">
    <property type="protein sequence ID" value="QHJ11781.1"/>
    <property type="molecule type" value="Genomic_DNA"/>
</dbReference>
<dbReference type="OrthoDB" id="9787053at2"/>
<dbReference type="Pfam" id="PF05494">
    <property type="entry name" value="MlaC"/>
    <property type="match status" value="1"/>
</dbReference>
<dbReference type="InterPro" id="IPR008869">
    <property type="entry name" value="MlaC/ttg2D"/>
</dbReference>
<evidence type="ECO:0000313" key="2">
    <source>
        <dbReference type="EMBL" id="QHJ11781.1"/>
    </source>
</evidence>
<accession>A0A857JLA5</accession>
<dbReference type="Gene3D" id="3.10.450.710">
    <property type="entry name" value="Tgt2/MlaC"/>
    <property type="match status" value="1"/>
</dbReference>
<feature type="signal peptide" evidence="1">
    <location>
        <begin position="1"/>
        <end position="21"/>
    </location>
</feature>
<dbReference type="Proteomes" id="UP000464524">
    <property type="component" value="Chromosome"/>
</dbReference>
<dbReference type="PANTHER" id="PTHR36573">
    <property type="entry name" value="INTERMEMBRANE PHOSPHOLIPID TRANSPORT SYSTEM BINDING PROTEIN MLAC"/>
    <property type="match status" value="1"/>
</dbReference>
<dbReference type="KEGG" id="pmes:FX988_02017"/>
<name>A0A857JLA5_9ALTE</name>
<feature type="chain" id="PRO_5033018047" evidence="1">
    <location>
        <begin position="22"/>
        <end position="213"/>
    </location>
</feature>
<reference evidence="2 3" key="1">
    <citation type="submission" date="2019-12" db="EMBL/GenBank/DDBJ databases">
        <title>Genome sequencing and assembly of endphytes of Porphyra tenera.</title>
        <authorList>
            <person name="Park J.M."/>
            <person name="Shin R."/>
            <person name="Jo S.H."/>
        </authorList>
    </citation>
    <scope>NUCLEOTIDE SEQUENCE [LARGE SCALE GENOMIC DNA]</scope>
    <source>
        <strain evidence="2 3">GPM4</strain>
    </source>
</reference>
<gene>
    <name evidence="2" type="ORF">FX988_02017</name>
</gene>
<protein>
    <submittedName>
        <fullName evidence="2">Putative phospholipid-binding protein MlaC</fullName>
    </submittedName>
</protein>